<gene>
    <name evidence="1" type="ORF">ParKJ_22965</name>
</gene>
<evidence type="ECO:0000313" key="1">
    <source>
        <dbReference type="EMBL" id="MDT8840290.1"/>
    </source>
</evidence>
<comment type="caution">
    <text evidence="1">The sequence shown here is derived from an EMBL/GenBank/DDBJ whole genome shotgun (WGS) entry which is preliminary data.</text>
</comment>
<organism evidence="1 2">
    <name type="scientific">Paraburkholderia fungorum</name>
    <dbReference type="NCBI Taxonomy" id="134537"/>
    <lineage>
        <taxon>Bacteria</taxon>
        <taxon>Pseudomonadati</taxon>
        <taxon>Pseudomonadota</taxon>
        <taxon>Betaproteobacteria</taxon>
        <taxon>Burkholderiales</taxon>
        <taxon>Burkholderiaceae</taxon>
        <taxon>Paraburkholderia</taxon>
    </lineage>
</organism>
<dbReference type="EMBL" id="JANSLM010000008">
    <property type="protein sequence ID" value="MDT8840290.1"/>
    <property type="molecule type" value="Genomic_DNA"/>
</dbReference>
<name>A0AAP5QD51_9BURK</name>
<protein>
    <submittedName>
        <fullName evidence="1">Uncharacterized protein</fullName>
    </submittedName>
</protein>
<accession>A0AAP5QD51</accession>
<reference evidence="1" key="1">
    <citation type="submission" date="2022-08" db="EMBL/GenBank/DDBJ databases">
        <authorList>
            <person name="Kim S.-J."/>
        </authorList>
    </citation>
    <scope>NUCLEOTIDE SEQUENCE</scope>
    <source>
        <strain evidence="1">KJ</strain>
    </source>
</reference>
<sequence>MSSHQCCLRGTLELRPSVDDQAIARAIGPLLDCRGKTYEKEVLKGSIDRVDSQTLQLSIDLWCAGGEYRIDEIDAAVEFLGALVADAGYLELVDYDTGDTDATITPYFVGETLRDRNLACVQYGLMQAEQWLKSALGADAMKRIETFVTAIPVLETAQADPA</sequence>
<dbReference type="Proteomes" id="UP001246473">
    <property type="component" value="Unassembled WGS sequence"/>
</dbReference>
<dbReference type="RefSeq" id="WP_315697158.1">
    <property type="nucleotide sequence ID" value="NZ_JANSLM010000008.1"/>
</dbReference>
<proteinExistence type="predicted"/>
<evidence type="ECO:0000313" key="2">
    <source>
        <dbReference type="Proteomes" id="UP001246473"/>
    </source>
</evidence>
<dbReference type="AlphaFoldDB" id="A0AAP5QD51"/>